<organism evidence="13 14">
    <name type="scientific">Candidatus Gallibacteroides avistercoris</name>
    <dbReference type="NCBI Taxonomy" id="2840833"/>
    <lineage>
        <taxon>Bacteria</taxon>
        <taxon>Pseudomonadati</taxon>
        <taxon>Bacteroidota</taxon>
        <taxon>Bacteroidia</taxon>
        <taxon>Bacteroidales</taxon>
        <taxon>Bacteroidaceae</taxon>
        <taxon>Bacteroidaceae incertae sedis</taxon>
        <taxon>Candidatus Gallibacteroides</taxon>
    </lineage>
</organism>
<keyword evidence="3" id="KW-0874">Quinone</keyword>
<dbReference type="Pfam" id="PF12838">
    <property type="entry name" value="Fer4_7"/>
    <property type="match status" value="1"/>
</dbReference>
<keyword evidence="2" id="KW-0004">4Fe-4S</keyword>
<gene>
    <name evidence="13" type="ORF">IAB03_07335</name>
</gene>
<dbReference type="Gene3D" id="3.30.70.3270">
    <property type="match status" value="1"/>
</dbReference>
<evidence type="ECO:0000256" key="7">
    <source>
        <dbReference type="ARBA" id="ARBA00023004"/>
    </source>
</evidence>
<keyword evidence="5" id="KW-0677">Repeat</keyword>
<keyword evidence="4" id="KW-0479">Metal-binding</keyword>
<keyword evidence="1" id="KW-1003">Cell membrane</keyword>
<keyword evidence="9" id="KW-0520">NAD</keyword>
<accession>A0A9D1SDI2</accession>
<keyword evidence="11" id="KW-0472">Membrane</keyword>
<keyword evidence="7" id="KW-0408">Iron</keyword>
<dbReference type="PROSITE" id="PS00198">
    <property type="entry name" value="4FE4S_FER_1"/>
    <property type="match status" value="2"/>
</dbReference>
<evidence type="ECO:0000256" key="11">
    <source>
        <dbReference type="ARBA" id="ARBA00023136"/>
    </source>
</evidence>
<evidence type="ECO:0000256" key="9">
    <source>
        <dbReference type="ARBA" id="ARBA00023027"/>
    </source>
</evidence>
<dbReference type="AlphaFoldDB" id="A0A9D1SDI2"/>
<dbReference type="PROSITE" id="PS51379">
    <property type="entry name" value="4FE4S_FER_2"/>
    <property type="match status" value="2"/>
</dbReference>
<dbReference type="GO" id="GO:0048038">
    <property type="term" value="F:quinone binding"/>
    <property type="evidence" value="ECO:0007669"/>
    <property type="project" value="UniProtKB-KW"/>
</dbReference>
<evidence type="ECO:0000256" key="8">
    <source>
        <dbReference type="ARBA" id="ARBA00023014"/>
    </source>
</evidence>
<reference evidence="13" key="2">
    <citation type="journal article" date="2021" name="PeerJ">
        <title>Extensive microbial diversity within the chicken gut microbiome revealed by metagenomics and culture.</title>
        <authorList>
            <person name="Gilroy R."/>
            <person name="Ravi A."/>
            <person name="Getino M."/>
            <person name="Pursley I."/>
            <person name="Horton D.L."/>
            <person name="Alikhan N.F."/>
            <person name="Baker D."/>
            <person name="Gharbi K."/>
            <person name="Hall N."/>
            <person name="Watson M."/>
            <person name="Adriaenssens E.M."/>
            <person name="Foster-Nyarko E."/>
            <person name="Jarju S."/>
            <person name="Secka A."/>
            <person name="Antonio M."/>
            <person name="Oren A."/>
            <person name="Chaudhuri R.R."/>
            <person name="La Ragione R."/>
            <person name="Hildebrand F."/>
            <person name="Pallen M.J."/>
        </authorList>
    </citation>
    <scope>NUCLEOTIDE SEQUENCE</scope>
    <source>
        <strain evidence="13">CHK158-818</strain>
    </source>
</reference>
<comment type="caution">
    <text evidence="13">The sequence shown here is derived from an EMBL/GenBank/DDBJ whole genome shotgun (WGS) entry which is preliminary data.</text>
</comment>
<dbReference type="PANTHER" id="PTHR10849">
    <property type="entry name" value="NADH DEHYDROGENASE UBIQUINONE IRON-SULFUR PROTEIN 8, MITOCHONDRIAL"/>
    <property type="match status" value="1"/>
</dbReference>
<evidence type="ECO:0000256" key="10">
    <source>
        <dbReference type="ARBA" id="ARBA00023075"/>
    </source>
</evidence>
<feature type="domain" description="4Fe-4S ferredoxin-type" evidence="12">
    <location>
        <begin position="55"/>
        <end position="87"/>
    </location>
</feature>
<dbReference type="GO" id="GO:0046872">
    <property type="term" value="F:metal ion binding"/>
    <property type="evidence" value="ECO:0007669"/>
    <property type="project" value="UniProtKB-KW"/>
</dbReference>
<evidence type="ECO:0000313" key="13">
    <source>
        <dbReference type="EMBL" id="HIU55597.1"/>
    </source>
</evidence>
<evidence type="ECO:0000259" key="12">
    <source>
        <dbReference type="PROSITE" id="PS51379"/>
    </source>
</evidence>
<feature type="domain" description="4Fe-4S ferredoxin-type" evidence="12">
    <location>
        <begin position="101"/>
        <end position="130"/>
    </location>
</feature>
<keyword evidence="6" id="KW-1278">Translocase</keyword>
<evidence type="ECO:0000313" key="14">
    <source>
        <dbReference type="Proteomes" id="UP000824112"/>
    </source>
</evidence>
<keyword evidence="8" id="KW-0411">Iron-sulfur</keyword>
<dbReference type="PANTHER" id="PTHR10849:SF24">
    <property type="entry name" value="NADH-QUINONE OXIDOREDUCTASE SUBUNIT I 2"/>
    <property type="match status" value="1"/>
</dbReference>
<evidence type="ECO:0000256" key="5">
    <source>
        <dbReference type="ARBA" id="ARBA00022737"/>
    </source>
</evidence>
<evidence type="ECO:0000256" key="3">
    <source>
        <dbReference type="ARBA" id="ARBA00022719"/>
    </source>
</evidence>
<dbReference type="Proteomes" id="UP000824112">
    <property type="component" value="Unassembled WGS sequence"/>
</dbReference>
<sequence length="157" mass="17979">MKSLKNYIISFVQGLISLLKGMRVTGKEFFTPKVTEQYPENRATLKPFDRYRGELILVYDENNNHKCIACGICQQNCPNGTIQIVSSKITTEDGKTKRVLDKYLYDIGSCTFCQLCVTSCPHKALAFDQKFEHALFTRSKLVRQLNNRTSLNEGNRQ</sequence>
<dbReference type="GO" id="GO:0016651">
    <property type="term" value="F:oxidoreductase activity, acting on NAD(P)H"/>
    <property type="evidence" value="ECO:0007669"/>
    <property type="project" value="InterPro"/>
</dbReference>
<dbReference type="GO" id="GO:0016020">
    <property type="term" value="C:membrane"/>
    <property type="evidence" value="ECO:0007669"/>
    <property type="project" value="InterPro"/>
</dbReference>
<dbReference type="InterPro" id="IPR017896">
    <property type="entry name" value="4Fe4S_Fe-S-bd"/>
</dbReference>
<proteinExistence type="predicted"/>
<evidence type="ECO:0000256" key="4">
    <source>
        <dbReference type="ARBA" id="ARBA00022723"/>
    </source>
</evidence>
<evidence type="ECO:0000256" key="1">
    <source>
        <dbReference type="ARBA" id="ARBA00022475"/>
    </source>
</evidence>
<dbReference type="EMBL" id="DVNA01000165">
    <property type="protein sequence ID" value="HIU55597.1"/>
    <property type="molecule type" value="Genomic_DNA"/>
</dbReference>
<dbReference type="InterPro" id="IPR017900">
    <property type="entry name" value="4Fe4S_Fe_S_CS"/>
</dbReference>
<reference evidence="13" key="1">
    <citation type="submission" date="2020-10" db="EMBL/GenBank/DDBJ databases">
        <authorList>
            <person name="Gilroy R."/>
        </authorList>
    </citation>
    <scope>NUCLEOTIDE SEQUENCE</scope>
    <source>
        <strain evidence="13">CHK158-818</strain>
    </source>
</reference>
<evidence type="ECO:0000256" key="6">
    <source>
        <dbReference type="ARBA" id="ARBA00022967"/>
    </source>
</evidence>
<keyword evidence="10" id="KW-0830">Ubiquinone</keyword>
<name>A0A9D1SDI2_9BACT</name>
<protein>
    <submittedName>
        <fullName evidence="13">4Fe-4S binding protein</fullName>
    </submittedName>
</protein>
<dbReference type="InterPro" id="IPR010226">
    <property type="entry name" value="NADH_quinone_OxRdtase_chainI"/>
</dbReference>
<dbReference type="SUPFAM" id="SSF54862">
    <property type="entry name" value="4Fe-4S ferredoxins"/>
    <property type="match status" value="1"/>
</dbReference>
<evidence type="ECO:0000256" key="2">
    <source>
        <dbReference type="ARBA" id="ARBA00022485"/>
    </source>
</evidence>
<dbReference type="GO" id="GO:0051539">
    <property type="term" value="F:4 iron, 4 sulfur cluster binding"/>
    <property type="evidence" value="ECO:0007669"/>
    <property type="project" value="UniProtKB-KW"/>
</dbReference>